<dbReference type="AlphaFoldDB" id="A0A1F8H8K8"/>
<accession>A0A1F8H8K8</accession>
<evidence type="ECO:0000313" key="5">
    <source>
        <dbReference type="Proteomes" id="UP000178155"/>
    </source>
</evidence>
<dbReference type="GO" id="GO:0003856">
    <property type="term" value="F:3-dehydroquinate synthase activity"/>
    <property type="evidence" value="ECO:0007669"/>
    <property type="project" value="TreeGrafter"/>
</dbReference>
<reference evidence="4 5" key="1">
    <citation type="journal article" date="2016" name="Nat. Commun.">
        <title>Thousands of microbial genomes shed light on interconnected biogeochemical processes in an aquifer system.</title>
        <authorList>
            <person name="Anantharaman K."/>
            <person name="Brown C.T."/>
            <person name="Hug L.A."/>
            <person name="Sharon I."/>
            <person name="Castelle C.J."/>
            <person name="Probst A.J."/>
            <person name="Thomas B.C."/>
            <person name="Singh A."/>
            <person name="Wilkins M.J."/>
            <person name="Karaoz U."/>
            <person name="Brodie E.L."/>
            <person name="Williams K.H."/>
            <person name="Hubbard S.S."/>
            <person name="Banfield J.F."/>
        </authorList>
    </citation>
    <scope>NUCLEOTIDE SEQUENCE [LARGE SCALE GENOMIC DNA]</scope>
</reference>
<sequence length="183" mass="20448">MGSLSSEQVVDGLGEILKAGLIKDPSILSLLKKEKISTLIKSKHLESLIKKAIQVKAYYIDQDFKDTGVRQILNFGHTIGHALELKYKISHGRAVLIGMLQELKLAETLGKTLPIIRRDLISLIENLGIKIDRKLTPDVKTLLHDKKLAGKYIALPIIMRPGKAKLLKLNFKEVVKALKTLRL</sequence>
<dbReference type="InterPro" id="IPR056179">
    <property type="entry name" value="DHQS_C"/>
</dbReference>
<keyword evidence="2" id="KW-0456">Lyase</keyword>
<name>A0A1F8H8K8_9BACT</name>
<dbReference type="SUPFAM" id="SSF56796">
    <property type="entry name" value="Dehydroquinate synthase-like"/>
    <property type="match status" value="1"/>
</dbReference>
<protein>
    <recommendedName>
        <fullName evidence="3">3-dehydroquinate synthase C-terminal domain-containing protein</fullName>
    </recommendedName>
</protein>
<dbReference type="InterPro" id="IPR050071">
    <property type="entry name" value="Dehydroquinate_synthase"/>
</dbReference>
<dbReference type="EMBL" id="MGKW01000021">
    <property type="protein sequence ID" value="OGN33911.1"/>
    <property type="molecule type" value="Genomic_DNA"/>
</dbReference>
<dbReference type="PANTHER" id="PTHR43622">
    <property type="entry name" value="3-DEHYDROQUINATE SYNTHASE"/>
    <property type="match status" value="1"/>
</dbReference>
<evidence type="ECO:0000313" key="4">
    <source>
        <dbReference type="EMBL" id="OGN33911.1"/>
    </source>
</evidence>
<gene>
    <name evidence="4" type="ORF">A3I39_01465</name>
</gene>
<proteinExistence type="predicted"/>
<evidence type="ECO:0000256" key="2">
    <source>
        <dbReference type="ARBA" id="ARBA00023239"/>
    </source>
</evidence>
<evidence type="ECO:0000259" key="3">
    <source>
        <dbReference type="Pfam" id="PF24621"/>
    </source>
</evidence>
<feature type="domain" description="3-dehydroquinate synthase C-terminal" evidence="3">
    <location>
        <begin position="12"/>
        <end position="147"/>
    </location>
</feature>
<dbReference type="Proteomes" id="UP000178155">
    <property type="component" value="Unassembled WGS sequence"/>
</dbReference>
<comment type="caution">
    <text evidence="4">The sequence shown here is derived from an EMBL/GenBank/DDBJ whole genome shotgun (WGS) entry which is preliminary data.</text>
</comment>
<dbReference type="Pfam" id="PF24621">
    <property type="entry name" value="DHQS_C"/>
    <property type="match status" value="1"/>
</dbReference>
<organism evidence="4 5">
    <name type="scientific">Candidatus Yanofskybacteria bacterium RIFCSPLOWO2_02_FULL_47_9b</name>
    <dbReference type="NCBI Taxonomy" id="1802708"/>
    <lineage>
        <taxon>Bacteria</taxon>
        <taxon>Candidatus Yanofskyibacteriota</taxon>
    </lineage>
</organism>
<evidence type="ECO:0000256" key="1">
    <source>
        <dbReference type="ARBA" id="ARBA00023027"/>
    </source>
</evidence>
<dbReference type="PANTHER" id="PTHR43622:SF7">
    <property type="entry name" value="3-DEHYDROQUINATE SYNTHASE, CHLOROPLASTIC"/>
    <property type="match status" value="1"/>
</dbReference>
<dbReference type="Gene3D" id="1.20.1090.10">
    <property type="entry name" value="Dehydroquinate synthase-like - alpha domain"/>
    <property type="match status" value="1"/>
</dbReference>
<dbReference type="GO" id="GO:0009073">
    <property type="term" value="P:aromatic amino acid family biosynthetic process"/>
    <property type="evidence" value="ECO:0007669"/>
    <property type="project" value="TreeGrafter"/>
</dbReference>
<keyword evidence="1" id="KW-0520">NAD</keyword>